<keyword evidence="4" id="KW-1185">Reference proteome</keyword>
<dbReference type="OrthoDB" id="9800869at2"/>
<name>A0A5C1I7J0_9SPHI</name>
<dbReference type="KEGG" id="mrub:DEO27_029665"/>
<evidence type="ECO:0008006" key="5">
    <source>
        <dbReference type="Google" id="ProtNLM"/>
    </source>
</evidence>
<feature type="signal peptide" evidence="2">
    <location>
        <begin position="1"/>
        <end position="24"/>
    </location>
</feature>
<gene>
    <name evidence="3" type="ORF">DEO27_029665</name>
</gene>
<evidence type="ECO:0000256" key="2">
    <source>
        <dbReference type="SAM" id="SignalP"/>
    </source>
</evidence>
<evidence type="ECO:0000313" key="3">
    <source>
        <dbReference type="EMBL" id="QEM14007.1"/>
    </source>
</evidence>
<dbReference type="AlphaFoldDB" id="A0A5C1I7J0"/>
<dbReference type="EMBL" id="CP043450">
    <property type="protein sequence ID" value="QEM14007.1"/>
    <property type="molecule type" value="Genomic_DNA"/>
</dbReference>
<dbReference type="RefSeq" id="WP_112574547.1">
    <property type="nucleotide sequence ID" value="NZ_CP043450.1"/>
</dbReference>
<keyword evidence="2" id="KW-0732">Signal</keyword>
<organism evidence="3 4">
    <name type="scientific">Mucilaginibacter rubeus</name>
    <dbReference type="NCBI Taxonomy" id="2027860"/>
    <lineage>
        <taxon>Bacteria</taxon>
        <taxon>Pseudomonadati</taxon>
        <taxon>Bacteroidota</taxon>
        <taxon>Sphingobacteriia</taxon>
        <taxon>Sphingobacteriales</taxon>
        <taxon>Sphingobacteriaceae</taxon>
        <taxon>Mucilaginibacter</taxon>
    </lineage>
</organism>
<dbReference type="Proteomes" id="UP000251402">
    <property type="component" value="Chromosome"/>
</dbReference>
<proteinExistence type="predicted"/>
<feature type="compositionally biased region" description="Low complexity" evidence="1">
    <location>
        <begin position="50"/>
        <end position="63"/>
    </location>
</feature>
<feature type="chain" id="PRO_5022756879" description="LamG domain-containing protein" evidence="2">
    <location>
        <begin position="25"/>
        <end position="278"/>
    </location>
</feature>
<evidence type="ECO:0000313" key="4">
    <source>
        <dbReference type="Proteomes" id="UP000251402"/>
    </source>
</evidence>
<sequence>MKHKQLLLSLLTIAGLVTGFNANAQFGSLLQKAKDKAAQKASDAFDKKTSSPSSSSSSSSSTSGAPKSNKVIINSGFDFVSGDTVLFSEDFSNIPVGSSAKTFKTNGSATIVSVGGESGKWLALADNATYKFTKQLFYPKHFTVEFDILAAADKISDIYPVNFGFVTDNSVRDYISSGGAYVALKYYNNDDVSINSEFLSKYLNSTFDLTTFTNRKMHVSLVVDGDRMVVYLDQTKLADTMAFMPTTAKNLYISAPMQYKNGSKVLVSNFRIMGFKKV</sequence>
<protein>
    <recommendedName>
        <fullName evidence="5">LamG domain-containing protein</fullName>
    </recommendedName>
</protein>
<evidence type="ECO:0000256" key="1">
    <source>
        <dbReference type="SAM" id="MobiDB-lite"/>
    </source>
</evidence>
<feature type="region of interest" description="Disordered" evidence="1">
    <location>
        <begin position="41"/>
        <end position="67"/>
    </location>
</feature>
<accession>A0A5C1I7J0</accession>
<reference evidence="3" key="1">
    <citation type="submission" date="2019-08" db="EMBL/GenBank/DDBJ databases">
        <title>Comparative genome analysis confer to the adaptation heavy metal polluted environment.</title>
        <authorList>
            <person name="Li Y."/>
        </authorList>
    </citation>
    <scope>NUCLEOTIDE SEQUENCE [LARGE SCALE GENOMIC DNA]</scope>
    <source>
        <strain evidence="3">P1</strain>
    </source>
</reference>